<name>A0ABU4AJD3_9HYPH</name>
<evidence type="ECO:0000313" key="1">
    <source>
        <dbReference type="EMBL" id="MDV6226346.1"/>
    </source>
</evidence>
<evidence type="ECO:0000313" key="2">
    <source>
        <dbReference type="Proteomes" id="UP001185659"/>
    </source>
</evidence>
<dbReference type="Gene3D" id="2.60.200.60">
    <property type="match status" value="1"/>
</dbReference>
<accession>A0ABU4AJD3</accession>
<proteinExistence type="predicted"/>
<reference evidence="1 2" key="1">
    <citation type="submission" date="2023-10" db="EMBL/GenBank/DDBJ databases">
        <authorList>
            <person name="Venkata Ramana C."/>
            <person name="Sasikala C."/>
            <person name="Dhurka M."/>
        </authorList>
    </citation>
    <scope>NUCLEOTIDE SEQUENCE [LARGE SCALE GENOMIC DNA]</scope>
    <source>
        <strain evidence="1 2">KCTC 32151</strain>
    </source>
</reference>
<dbReference type="CDD" id="cd14744">
    <property type="entry name" value="PAAR_CT_2"/>
    <property type="match status" value="1"/>
</dbReference>
<gene>
    <name evidence="1" type="ORF">R2G56_08620</name>
</gene>
<comment type="caution">
    <text evidence="1">The sequence shown here is derived from an EMBL/GenBank/DDBJ whole genome shotgun (WGS) entry which is preliminary data.</text>
</comment>
<dbReference type="Proteomes" id="UP001185659">
    <property type="component" value="Unassembled WGS sequence"/>
</dbReference>
<organism evidence="1 2">
    <name type="scientific">Nitratireductor aquimarinus</name>
    <dbReference type="NCBI Taxonomy" id="889300"/>
    <lineage>
        <taxon>Bacteria</taxon>
        <taxon>Pseudomonadati</taxon>
        <taxon>Pseudomonadota</taxon>
        <taxon>Alphaproteobacteria</taxon>
        <taxon>Hyphomicrobiales</taxon>
        <taxon>Phyllobacteriaceae</taxon>
        <taxon>Nitratireductor</taxon>
    </lineage>
</organism>
<keyword evidence="2" id="KW-1185">Reference proteome</keyword>
<dbReference type="RefSeq" id="WP_317561022.1">
    <property type="nucleotide sequence ID" value="NZ_JAWLIP010000003.1"/>
</dbReference>
<protein>
    <submittedName>
        <fullName evidence="1">PAAR domain-containing protein</fullName>
    </submittedName>
</protein>
<dbReference type="Pfam" id="PF05488">
    <property type="entry name" value="PAAR_motif"/>
    <property type="match status" value="1"/>
</dbReference>
<sequence>MPKIVRLGDAGSHGGQVVSSASGWWCEGKLIARRGDLYACPIHGINPIVDGSSRWLCEGSEIARHGDRTACGASLISGAQKWSCD</sequence>
<dbReference type="InterPro" id="IPR008727">
    <property type="entry name" value="PAAR_motif"/>
</dbReference>
<dbReference type="EMBL" id="JAWLIP010000003">
    <property type="protein sequence ID" value="MDV6226346.1"/>
    <property type="molecule type" value="Genomic_DNA"/>
</dbReference>